<accession>A0A409YG40</accession>
<keyword evidence="1" id="KW-0812">Transmembrane</keyword>
<dbReference type="Proteomes" id="UP000284842">
    <property type="component" value="Unassembled WGS sequence"/>
</dbReference>
<proteinExistence type="predicted"/>
<dbReference type="EMBL" id="NHTK01001199">
    <property type="protein sequence ID" value="PPR01954.1"/>
    <property type="molecule type" value="Genomic_DNA"/>
</dbReference>
<comment type="caution">
    <text evidence="3">The sequence shown here is derived from an EMBL/GenBank/DDBJ whole genome shotgun (WGS) entry which is preliminary data.</text>
</comment>
<dbReference type="InParanoid" id="A0A409YG40"/>
<evidence type="ECO:0000313" key="4">
    <source>
        <dbReference type="Proteomes" id="UP000284842"/>
    </source>
</evidence>
<sequence>MTTYWIRNAAPLRFVFIAFLFTFAYTYLLLINKQVTIFNSRLVAPYKSLLGIKTPAQHSWHANQLGCPVIDDSEVSESDVVVYRTPPAHIDDRFPPPDPQRKDYREWNARTLRELTSCLALKNCGPNQEKIAILSAHWIEEGVVRGGFGGESIWGVSVYNNLRALGYTSFFALEWDEVIAYYRLFPDMVKVCPPRFTSVATLVNLYLHGQVILRDQIGECHLNPQCVKGPDNPSGIPAWKLFDFEYFPHPNGDFKNAGMLKGKWILSACKDVENHENPDYIQYIGYSIENSCRETPYIPLAERPNRAYILMKELVYLYLENFVWEVDYFERAVRDVGIDFVGYWKLTPNWKWEHVAPEKILDIADEEHGIRNIGPLDQKSFSMEVGKSRMMVGIGLPWWSPSPLVGLCQGVPFLNPIHEWDVEDPWNRARWKTQHPELNVYDPPYVYHVHAKNYTGFANALYRASVTEIPRFIPEDMTEQAVQKRLATLMETDWKARAAVLLAENIKKQEAGENVYVRLFFLIQYLYILNH</sequence>
<dbReference type="GO" id="GO:0030144">
    <property type="term" value="F:alpha-1,6-mannosylglycoprotein 6-beta-N-acetylglucosaminyltransferase activity"/>
    <property type="evidence" value="ECO:0007669"/>
    <property type="project" value="InterPro"/>
</dbReference>
<reference evidence="3 4" key="1">
    <citation type="journal article" date="2018" name="Evol. Lett.">
        <title>Horizontal gene cluster transfer increased hallucinogenic mushroom diversity.</title>
        <authorList>
            <person name="Reynolds H.T."/>
            <person name="Vijayakumar V."/>
            <person name="Gluck-Thaler E."/>
            <person name="Korotkin H.B."/>
            <person name="Matheny P.B."/>
            <person name="Slot J.C."/>
        </authorList>
    </citation>
    <scope>NUCLEOTIDE SEQUENCE [LARGE SCALE GENOMIC DNA]</scope>
    <source>
        <strain evidence="3 4">2629</strain>
    </source>
</reference>
<keyword evidence="4" id="KW-1185">Reference proteome</keyword>
<dbReference type="InterPro" id="IPR026116">
    <property type="entry name" value="GT18_cat"/>
</dbReference>
<keyword evidence="1" id="KW-1133">Transmembrane helix</keyword>
<keyword evidence="1" id="KW-0472">Membrane</keyword>
<protein>
    <recommendedName>
        <fullName evidence="2">Glycosyltransferase family 18 catalytic domain-containing protein</fullName>
    </recommendedName>
</protein>
<gene>
    <name evidence="3" type="ORF">CVT24_011103</name>
</gene>
<feature type="domain" description="Glycosyltransferase family 18 catalytic" evidence="2">
    <location>
        <begin position="370"/>
        <end position="492"/>
    </location>
</feature>
<dbReference type="UniPathway" id="UPA00378"/>
<dbReference type="AlphaFoldDB" id="A0A409YG40"/>
<dbReference type="Pfam" id="PF15024">
    <property type="entry name" value="Glyco_transf_18"/>
    <property type="match status" value="1"/>
</dbReference>
<name>A0A409YG40_9AGAR</name>
<organism evidence="3 4">
    <name type="scientific">Panaeolus cyanescens</name>
    <dbReference type="NCBI Taxonomy" id="181874"/>
    <lineage>
        <taxon>Eukaryota</taxon>
        <taxon>Fungi</taxon>
        <taxon>Dikarya</taxon>
        <taxon>Basidiomycota</taxon>
        <taxon>Agaricomycotina</taxon>
        <taxon>Agaricomycetes</taxon>
        <taxon>Agaricomycetidae</taxon>
        <taxon>Agaricales</taxon>
        <taxon>Agaricineae</taxon>
        <taxon>Galeropsidaceae</taxon>
        <taxon>Panaeolus</taxon>
    </lineage>
</organism>
<feature type="transmembrane region" description="Helical" evidence="1">
    <location>
        <begin position="12"/>
        <end position="31"/>
    </location>
</feature>
<dbReference type="STRING" id="181874.A0A409YG40"/>
<evidence type="ECO:0000259" key="2">
    <source>
        <dbReference type="Pfam" id="PF15024"/>
    </source>
</evidence>
<evidence type="ECO:0000313" key="3">
    <source>
        <dbReference type="EMBL" id="PPR01954.1"/>
    </source>
</evidence>
<dbReference type="OrthoDB" id="2113294at2759"/>
<evidence type="ECO:0000256" key="1">
    <source>
        <dbReference type="SAM" id="Phobius"/>
    </source>
</evidence>